<sequence length="633" mass="69750">MADSEDGLAALLEESCLDGVLHAQYKVIVDAQPFWGAHENPHIQNVRTALAQLLDWRTRLDEGSQVGAWVTPVEPTLQIAPPIEVQNFDVCGPGELLDRRDIVHFRLANYAPSASVQGQAGSYVDLAFADGFEPTDAEDTFQRRTKNVLDAVLQLMAMFTELVHQVPGSRQLATSSQHTTGWIDANASSWYWSAEQLSGLAASDFGVGVVVGAEHTTLLVRTEQGVFERSIPAVTPLNRFAKRGIAAERAVQDAAATWGLPDFVMAPLVERKGRGVREISDGLLVVGDRGLVVQVKSRDGEPQSLQKETSWITKKIAEAGRQVDGTVRRLSSKTTTMVNGRGRNIDITGTDLAWTGVVIIDHPAVPEDLPAPEMSTRTPTVALVRRDWEFLFHQLRSTRAVIDYLARVVSIEARLGHEPERYYELAAADTQVEPTTVDREIYPRGTVVSLPLLPTAPAGSDDEQAHGMVRIMCEDIANSGLGDADETRRLDALAAIDQLPVAQRTDLGRLLLDGLERARQVGEDHTAWQFRIYQADRPVPQLGFGVCSRLDDVTRAAFRSWVLLRHHERGTHTGYLDTLTSVGVLLTPRHDDYRAWDTTMLGITGDPELTEGELQTSRELWNQSPAADDYPES</sequence>
<accession>A0ABW3M2L5</accession>
<dbReference type="Proteomes" id="UP001597045">
    <property type="component" value="Unassembled WGS sequence"/>
</dbReference>
<proteinExistence type="predicted"/>
<keyword evidence="2" id="KW-1185">Reference proteome</keyword>
<reference evidence="2" key="1">
    <citation type="journal article" date="2019" name="Int. J. Syst. Evol. Microbiol.">
        <title>The Global Catalogue of Microorganisms (GCM) 10K type strain sequencing project: providing services to taxonomists for standard genome sequencing and annotation.</title>
        <authorList>
            <consortium name="The Broad Institute Genomics Platform"/>
            <consortium name="The Broad Institute Genome Sequencing Center for Infectious Disease"/>
            <person name="Wu L."/>
            <person name="Ma J."/>
        </authorList>
    </citation>
    <scope>NUCLEOTIDE SEQUENCE [LARGE SCALE GENOMIC DNA]</scope>
    <source>
        <strain evidence="2">JCM 31486</strain>
    </source>
</reference>
<organism evidence="1 2">
    <name type="scientific">Kibdelosporangium lantanae</name>
    <dbReference type="NCBI Taxonomy" id="1497396"/>
    <lineage>
        <taxon>Bacteria</taxon>
        <taxon>Bacillati</taxon>
        <taxon>Actinomycetota</taxon>
        <taxon>Actinomycetes</taxon>
        <taxon>Pseudonocardiales</taxon>
        <taxon>Pseudonocardiaceae</taxon>
        <taxon>Kibdelosporangium</taxon>
    </lineage>
</organism>
<comment type="caution">
    <text evidence="1">The sequence shown here is derived from an EMBL/GenBank/DDBJ whole genome shotgun (WGS) entry which is preliminary data.</text>
</comment>
<gene>
    <name evidence="1" type="ORF">ACFQ1S_00535</name>
</gene>
<protein>
    <submittedName>
        <fullName evidence="1">Uncharacterized protein</fullName>
    </submittedName>
</protein>
<evidence type="ECO:0000313" key="1">
    <source>
        <dbReference type="EMBL" id="MFD1044186.1"/>
    </source>
</evidence>
<dbReference type="EMBL" id="JBHTIS010000011">
    <property type="protein sequence ID" value="MFD1044186.1"/>
    <property type="molecule type" value="Genomic_DNA"/>
</dbReference>
<name>A0ABW3M2L5_9PSEU</name>
<evidence type="ECO:0000313" key="2">
    <source>
        <dbReference type="Proteomes" id="UP001597045"/>
    </source>
</evidence>